<dbReference type="PaxDb" id="35128-Thaps33955"/>
<keyword evidence="8" id="KW-0723">Serine/threonine-protein kinase</keyword>
<dbReference type="PROSITE" id="PS50011">
    <property type="entry name" value="PROTEIN_KINASE_DOM"/>
    <property type="match status" value="1"/>
</dbReference>
<dbReference type="eggNOG" id="KOG0601">
    <property type="taxonomic scope" value="Eukaryota"/>
</dbReference>
<dbReference type="PANTHER" id="PTHR11042:SF185">
    <property type="entry name" value="WEE1-LIKE PROTEIN KINASE"/>
    <property type="match status" value="1"/>
</dbReference>
<dbReference type="PROSITE" id="PS00107">
    <property type="entry name" value="PROTEIN_KINASE_ATP"/>
    <property type="match status" value="1"/>
</dbReference>
<dbReference type="Proteomes" id="UP000001449">
    <property type="component" value="Chromosome 4"/>
</dbReference>
<dbReference type="PANTHER" id="PTHR11042">
    <property type="entry name" value="EUKARYOTIC TRANSLATION INITIATION FACTOR 2-ALPHA KINASE EIF2-ALPHA KINASE -RELATED"/>
    <property type="match status" value="1"/>
</dbReference>
<dbReference type="InterPro" id="IPR050339">
    <property type="entry name" value="CC_SR_Kinase"/>
</dbReference>
<dbReference type="InterPro" id="IPR000719">
    <property type="entry name" value="Prot_kinase_dom"/>
</dbReference>
<dbReference type="GO" id="GO:0004674">
    <property type="term" value="F:protein serine/threonine kinase activity"/>
    <property type="evidence" value="ECO:0007669"/>
    <property type="project" value="UniProtKB-KW"/>
</dbReference>
<dbReference type="GO" id="GO:0005634">
    <property type="term" value="C:nucleus"/>
    <property type="evidence" value="ECO:0000318"/>
    <property type="project" value="GO_Central"/>
</dbReference>
<dbReference type="RefSeq" id="XP_002289754.1">
    <property type="nucleotide sequence ID" value="XM_002289718.1"/>
</dbReference>
<evidence type="ECO:0000256" key="3">
    <source>
        <dbReference type="ARBA" id="ARBA00022777"/>
    </source>
</evidence>
<feature type="non-terminal residue" evidence="10">
    <location>
        <position position="1"/>
    </location>
</feature>
<evidence type="ECO:0000313" key="10">
    <source>
        <dbReference type="EMBL" id="EED93291.1"/>
    </source>
</evidence>
<dbReference type="InterPro" id="IPR008271">
    <property type="entry name" value="Ser/Thr_kinase_AS"/>
</dbReference>
<sequence>MGSSSSFSRFAADFEIVGTLGNGSFGCVYKVRNRMDRRLYAIKAAKREARGISDRDRMLQEVYALAALSDQTSPEAMHIVRYHQAWMEGNRLYIQTELCDGSLKMEMTQGVMEEKRRYKLLREMLLALDFVHKSGMIHLDIKPENIFIKKDQYKLGDFGLVSKIENRNDVEEGDSRYMSMELLSGDLDDLTKSDVFSLGTTMYEICLCRSLPENGQEWQDIRHGMLLPMPNTAFDLQMIIREMMAPEKESRPSAMKLLKKRQLLS</sequence>
<dbReference type="SUPFAM" id="SSF56112">
    <property type="entry name" value="Protein kinase-like (PK-like)"/>
    <property type="match status" value="1"/>
</dbReference>
<proteinExistence type="inferred from homology"/>
<dbReference type="Gene3D" id="1.10.510.10">
    <property type="entry name" value="Transferase(Phosphotransferase) domain 1"/>
    <property type="match status" value="1"/>
</dbReference>
<evidence type="ECO:0000259" key="9">
    <source>
        <dbReference type="PROSITE" id="PS50011"/>
    </source>
</evidence>
<dbReference type="OMA" id="DRRYMSP"/>
<keyword evidence="2 7" id="KW-0547">Nucleotide-binding</keyword>
<keyword evidence="3" id="KW-0418">Kinase</keyword>
<dbReference type="FunFam" id="1.10.510.10:FF:001589">
    <property type="entry name" value="Probable protein kinase DDB_G0277539"/>
    <property type="match status" value="1"/>
</dbReference>
<keyword evidence="5" id="KW-0652">Protein synthesis inhibitor</keyword>
<dbReference type="PROSITE" id="PS00108">
    <property type="entry name" value="PROTEIN_KINASE_ST"/>
    <property type="match status" value="1"/>
</dbReference>
<dbReference type="HOGENOM" id="CLU_000288_25_2_1"/>
<keyword evidence="4 7" id="KW-0067">ATP-binding</keyword>
<reference evidence="10 11" key="2">
    <citation type="journal article" date="2008" name="Nature">
        <title>The Phaeodactylum genome reveals the evolutionary history of diatom genomes.</title>
        <authorList>
            <person name="Bowler C."/>
            <person name="Allen A.E."/>
            <person name="Badger J.H."/>
            <person name="Grimwood J."/>
            <person name="Jabbari K."/>
            <person name="Kuo A."/>
            <person name="Maheswari U."/>
            <person name="Martens C."/>
            <person name="Maumus F."/>
            <person name="Otillar R.P."/>
            <person name="Rayko E."/>
            <person name="Salamov A."/>
            <person name="Vandepoele K."/>
            <person name="Beszteri B."/>
            <person name="Gruber A."/>
            <person name="Heijde M."/>
            <person name="Katinka M."/>
            <person name="Mock T."/>
            <person name="Valentin K."/>
            <person name="Verret F."/>
            <person name="Berges J.A."/>
            <person name="Brownlee C."/>
            <person name="Cadoret J.P."/>
            <person name="Chiovitti A."/>
            <person name="Choi C.J."/>
            <person name="Coesel S."/>
            <person name="De Martino A."/>
            <person name="Detter J.C."/>
            <person name="Durkin C."/>
            <person name="Falciatore A."/>
            <person name="Fournet J."/>
            <person name="Haruta M."/>
            <person name="Huysman M.J."/>
            <person name="Jenkins B.D."/>
            <person name="Jiroutova K."/>
            <person name="Jorgensen R.E."/>
            <person name="Joubert Y."/>
            <person name="Kaplan A."/>
            <person name="Kroger N."/>
            <person name="Kroth P.G."/>
            <person name="La Roche J."/>
            <person name="Lindquist E."/>
            <person name="Lommer M."/>
            <person name="Martin-Jezequel V."/>
            <person name="Lopez P.J."/>
            <person name="Lucas S."/>
            <person name="Mangogna M."/>
            <person name="McGinnis K."/>
            <person name="Medlin L.K."/>
            <person name="Montsant A."/>
            <person name="Oudot-Le Secq M.P."/>
            <person name="Napoli C."/>
            <person name="Obornik M."/>
            <person name="Parker M.S."/>
            <person name="Petit J.L."/>
            <person name="Porcel B.M."/>
            <person name="Poulsen N."/>
            <person name="Robison M."/>
            <person name="Rychlewski L."/>
            <person name="Rynearson T.A."/>
            <person name="Schmutz J."/>
            <person name="Shapiro H."/>
            <person name="Siaut M."/>
            <person name="Stanley M."/>
            <person name="Sussman M.R."/>
            <person name="Taylor A.R."/>
            <person name="Vardi A."/>
            <person name="von Dassow P."/>
            <person name="Vyverman W."/>
            <person name="Willis A."/>
            <person name="Wyrwicz L.S."/>
            <person name="Rokhsar D.S."/>
            <person name="Weissenbach J."/>
            <person name="Armbrust E.V."/>
            <person name="Green B.R."/>
            <person name="Van de Peer Y."/>
            <person name="Grigoriev I.V."/>
        </authorList>
    </citation>
    <scope>NUCLEOTIDE SEQUENCE [LARGE SCALE GENOMIC DNA]</scope>
    <source>
        <strain evidence="10 11">CCMP1335</strain>
    </source>
</reference>
<comment type="similarity">
    <text evidence="6">Belongs to the protein kinase superfamily. Ser/Thr protein kinase family. GCN2 subfamily.</text>
</comment>
<accession>B8BZ60</accession>
<evidence type="ECO:0000256" key="8">
    <source>
        <dbReference type="RuleBase" id="RU000304"/>
    </source>
</evidence>
<keyword evidence="11" id="KW-1185">Reference proteome</keyword>
<dbReference type="KEGG" id="tps:THAPSDRAFT_33955"/>
<dbReference type="InParanoid" id="B8BZ60"/>
<dbReference type="GO" id="GO:0005737">
    <property type="term" value="C:cytoplasm"/>
    <property type="evidence" value="ECO:0000318"/>
    <property type="project" value="GO_Central"/>
</dbReference>
<dbReference type="Pfam" id="PF00069">
    <property type="entry name" value="Pkinase"/>
    <property type="match status" value="1"/>
</dbReference>
<evidence type="ECO:0000256" key="5">
    <source>
        <dbReference type="ARBA" id="ARBA00023193"/>
    </source>
</evidence>
<dbReference type="AlphaFoldDB" id="B8BZ60"/>
<dbReference type="GeneID" id="7447925"/>
<evidence type="ECO:0000256" key="1">
    <source>
        <dbReference type="ARBA" id="ARBA00022679"/>
    </source>
</evidence>
<dbReference type="GO" id="GO:0017148">
    <property type="term" value="P:negative regulation of translation"/>
    <property type="evidence" value="ECO:0007669"/>
    <property type="project" value="UniProtKB-KW"/>
</dbReference>
<keyword evidence="1" id="KW-0808">Transferase</keyword>
<dbReference type="InterPro" id="IPR011009">
    <property type="entry name" value="Kinase-like_dom_sf"/>
</dbReference>
<feature type="binding site" evidence="7">
    <location>
        <position position="43"/>
    </location>
    <ligand>
        <name>ATP</name>
        <dbReference type="ChEBI" id="CHEBI:30616"/>
    </ligand>
</feature>
<gene>
    <name evidence="10" type="ORF">THAPSDRAFT_33955</name>
</gene>
<dbReference type="Gene3D" id="3.30.200.20">
    <property type="entry name" value="Phosphorylase Kinase, domain 1"/>
    <property type="match status" value="1"/>
</dbReference>
<reference evidence="10 11" key="1">
    <citation type="journal article" date="2004" name="Science">
        <title>The genome of the diatom Thalassiosira pseudonana: ecology, evolution, and metabolism.</title>
        <authorList>
            <person name="Armbrust E.V."/>
            <person name="Berges J.A."/>
            <person name="Bowler C."/>
            <person name="Green B.R."/>
            <person name="Martinez D."/>
            <person name="Putnam N.H."/>
            <person name="Zhou S."/>
            <person name="Allen A.E."/>
            <person name="Apt K.E."/>
            <person name="Bechner M."/>
            <person name="Brzezinski M.A."/>
            <person name="Chaal B.K."/>
            <person name="Chiovitti A."/>
            <person name="Davis A.K."/>
            <person name="Demarest M.S."/>
            <person name="Detter J.C."/>
            <person name="Glavina T."/>
            <person name="Goodstein D."/>
            <person name="Hadi M.Z."/>
            <person name="Hellsten U."/>
            <person name="Hildebrand M."/>
            <person name="Jenkins B.D."/>
            <person name="Jurka J."/>
            <person name="Kapitonov V.V."/>
            <person name="Kroger N."/>
            <person name="Lau W.W."/>
            <person name="Lane T.W."/>
            <person name="Larimer F.W."/>
            <person name="Lippmeier J.C."/>
            <person name="Lucas S."/>
            <person name="Medina M."/>
            <person name="Montsant A."/>
            <person name="Obornik M."/>
            <person name="Parker M.S."/>
            <person name="Palenik B."/>
            <person name="Pazour G.J."/>
            <person name="Richardson P.M."/>
            <person name="Rynearson T.A."/>
            <person name="Saito M.A."/>
            <person name="Schwartz D.C."/>
            <person name="Thamatrakoln K."/>
            <person name="Valentin K."/>
            <person name="Vardi A."/>
            <person name="Wilkerson F.P."/>
            <person name="Rokhsar D.S."/>
        </authorList>
    </citation>
    <scope>NUCLEOTIDE SEQUENCE [LARGE SCALE GENOMIC DNA]</scope>
    <source>
        <strain evidence="10 11">CCMP1335</strain>
    </source>
</reference>
<evidence type="ECO:0000256" key="2">
    <source>
        <dbReference type="ARBA" id="ARBA00022741"/>
    </source>
</evidence>
<dbReference type="SMART" id="SM00220">
    <property type="entry name" value="S_TKc"/>
    <property type="match status" value="1"/>
</dbReference>
<dbReference type="STRING" id="35128.B8BZ60"/>
<evidence type="ECO:0000256" key="6">
    <source>
        <dbReference type="ARBA" id="ARBA00037982"/>
    </source>
</evidence>
<dbReference type="EMBL" id="CM000641">
    <property type="protein sequence ID" value="EED93291.1"/>
    <property type="molecule type" value="Genomic_DNA"/>
</dbReference>
<feature type="domain" description="Protein kinase" evidence="9">
    <location>
        <begin position="14"/>
        <end position="264"/>
    </location>
</feature>
<name>B8BZ60_THAPS</name>
<organism evidence="10 11">
    <name type="scientific">Thalassiosira pseudonana</name>
    <name type="common">Marine diatom</name>
    <name type="synonym">Cyclotella nana</name>
    <dbReference type="NCBI Taxonomy" id="35128"/>
    <lineage>
        <taxon>Eukaryota</taxon>
        <taxon>Sar</taxon>
        <taxon>Stramenopiles</taxon>
        <taxon>Ochrophyta</taxon>
        <taxon>Bacillariophyta</taxon>
        <taxon>Coscinodiscophyceae</taxon>
        <taxon>Thalassiosirophycidae</taxon>
        <taxon>Thalassiosirales</taxon>
        <taxon>Thalassiosiraceae</taxon>
        <taxon>Thalassiosira</taxon>
    </lineage>
</organism>
<dbReference type="GO" id="GO:0005524">
    <property type="term" value="F:ATP binding"/>
    <property type="evidence" value="ECO:0007669"/>
    <property type="project" value="UniProtKB-UniRule"/>
</dbReference>
<evidence type="ECO:0000313" key="11">
    <source>
        <dbReference type="Proteomes" id="UP000001449"/>
    </source>
</evidence>
<dbReference type="GO" id="GO:0004713">
    <property type="term" value="F:protein tyrosine kinase activity"/>
    <property type="evidence" value="ECO:0000318"/>
    <property type="project" value="GO_Central"/>
</dbReference>
<dbReference type="InterPro" id="IPR017441">
    <property type="entry name" value="Protein_kinase_ATP_BS"/>
</dbReference>
<evidence type="ECO:0000256" key="4">
    <source>
        <dbReference type="ARBA" id="ARBA00022840"/>
    </source>
</evidence>
<evidence type="ECO:0000256" key="7">
    <source>
        <dbReference type="PROSITE-ProRule" id="PRU10141"/>
    </source>
</evidence>
<protein>
    <recommendedName>
        <fullName evidence="9">Protein kinase domain-containing protein</fullName>
    </recommendedName>
</protein>